<gene>
    <name evidence="4" type="ORF">IFM60648_10038</name>
</gene>
<organism evidence="4 5">
    <name type="scientific">Aspergillus lentulus</name>
    <dbReference type="NCBI Taxonomy" id="293939"/>
    <lineage>
        <taxon>Eukaryota</taxon>
        <taxon>Fungi</taxon>
        <taxon>Dikarya</taxon>
        <taxon>Ascomycota</taxon>
        <taxon>Pezizomycotina</taxon>
        <taxon>Eurotiomycetes</taxon>
        <taxon>Eurotiomycetidae</taxon>
        <taxon>Eurotiales</taxon>
        <taxon>Aspergillaceae</taxon>
        <taxon>Aspergillus</taxon>
        <taxon>Aspergillus subgen. Fumigati</taxon>
    </lineage>
</organism>
<name>A0ABQ1B3Y0_ASPLE</name>
<dbReference type="SMART" id="SM00248">
    <property type="entry name" value="ANK"/>
    <property type="match status" value="4"/>
</dbReference>
<proteinExistence type="predicted"/>
<comment type="caution">
    <text evidence="4">The sequence shown here is derived from an EMBL/GenBank/DDBJ whole genome shotgun (WGS) entry which is preliminary data.</text>
</comment>
<dbReference type="PANTHER" id="PTHR24198">
    <property type="entry name" value="ANKYRIN REPEAT AND PROTEIN KINASE DOMAIN-CONTAINING PROTEIN"/>
    <property type="match status" value="1"/>
</dbReference>
<accession>A0ABQ1B3Y0</accession>
<evidence type="ECO:0000256" key="1">
    <source>
        <dbReference type="ARBA" id="ARBA00022737"/>
    </source>
</evidence>
<dbReference type="Gene3D" id="1.25.40.20">
    <property type="entry name" value="Ankyrin repeat-containing domain"/>
    <property type="match status" value="1"/>
</dbReference>
<dbReference type="EMBL" id="BLKI01000114">
    <property type="protein sequence ID" value="GFF93300.1"/>
    <property type="molecule type" value="Genomic_DNA"/>
</dbReference>
<protein>
    <recommendedName>
        <fullName evidence="6">Ankyrin repeat domain-containing protein</fullName>
    </recommendedName>
</protein>
<feature type="repeat" description="ANK" evidence="3">
    <location>
        <begin position="137"/>
        <end position="169"/>
    </location>
</feature>
<dbReference type="PANTHER" id="PTHR24198:SF165">
    <property type="entry name" value="ANKYRIN REPEAT-CONTAINING PROTEIN-RELATED"/>
    <property type="match status" value="1"/>
</dbReference>
<sequence>MTKFTTRESNGYATILGELRRWVGPYSAPADIKSDIPVPAAPAQPLLAAAGLDNPETLELLLRITPDVNIVEAGPTQRNALHIAAAFNQYRSIVPLLRAGVNKGFTPLHVACIVGDAEVVRVLLEEGRDDPNTRDTHRNAPLHVAAVNRRVNIARILLAHGADPFIAQPDGWTLLDVSLSKRCAELIDILTEAMRNQQIRPDGVVSAGGRCY</sequence>
<dbReference type="Pfam" id="PF12796">
    <property type="entry name" value="Ank_2"/>
    <property type="match status" value="1"/>
</dbReference>
<keyword evidence="5" id="KW-1185">Reference proteome</keyword>
<evidence type="ECO:0000256" key="3">
    <source>
        <dbReference type="PROSITE-ProRule" id="PRU00023"/>
    </source>
</evidence>
<feature type="repeat" description="ANK" evidence="3">
    <location>
        <begin position="103"/>
        <end position="129"/>
    </location>
</feature>
<evidence type="ECO:0000313" key="5">
    <source>
        <dbReference type="Proteomes" id="UP000465220"/>
    </source>
</evidence>
<dbReference type="InterPro" id="IPR036770">
    <property type="entry name" value="Ankyrin_rpt-contain_sf"/>
</dbReference>
<keyword evidence="1" id="KW-0677">Repeat</keyword>
<evidence type="ECO:0000256" key="2">
    <source>
        <dbReference type="ARBA" id="ARBA00023043"/>
    </source>
</evidence>
<keyword evidence="2 3" id="KW-0040">ANK repeat</keyword>
<dbReference type="SUPFAM" id="SSF48403">
    <property type="entry name" value="Ankyrin repeat"/>
    <property type="match status" value="1"/>
</dbReference>
<dbReference type="PROSITE" id="PS50088">
    <property type="entry name" value="ANK_REPEAT"/>
    <property type="match status" value="2"/>
</dbReference>
<dbReference type="InterPro" id="IPR002110">
    <property type="entry name" value="Ankyrin_rpt"/>
</dbReference>
<dbReference type="PROSITE" id="PS50297">
    <property type="entry name" value="ANK_REP_REGION"/>
    <property type="match status" value="2"/>
</dbReference>
<dbReference type="Proteomes" id="UP000465220">
    <property type="component" value="Unassembled WGS sequence"/>
</dbReference>
<evidence type="ECO:0008006" key="6">
    <source>
        <dbReference type="Google" id="ProtNLM"/>
    </source>
</evidence>
<evidence type="ECO:0000313" key="4">
    <source>
        <dbReference type="EMBL" id="GFF93300.1"/>
    </source>
</evidence>
<reference evidence="4 5" key="1">
    <citation type="submission" date="2020-01" db="EMBL/GenBank/DDBJ databases">
        <title>Draft genome sequence of Aspergillus lentulus IFM 60648.</title>
        <authorList>
            <person name="Takahashi H."/>
            <person name="Yaguchi T."/>
        </authorList>
    </citation>
    <scope>NUCLEOTIDE SEQUENCE [LARGE SCALE GENOMIC DNA]</scope>
    <source>
        <strain evidence="4 5">IFM 60648</strain>
    </source>
</reference>
<dbReference type="PRINTS" id="PR01415">
    <property type="entry name" value="ANKYRIN"/>
</dbReference>